<comment type="similarity">
    <text evidence="1">Belongs to the NIP7 family.</text>
</comment>
<dbReference type="InterPro" id="IPR016686">
    <property type="entry name" value="Ribosomal_synth_fac_NIP7"/>
</dbReference>
<dbReference type="Pfam" id="PF17833">
    <property type="entry name" value="pre-PUA_NIP7"/>
    <property type="match status" value="1"/>
</dbReference>
<name>A0A0H5BHS8_9EUKA</name>
<keyword evidence="1" id="KW-0694">RNA-binding</keyword>
<sequence length="169" mass="20144">MRTLYKSEIKILFKIFFNIMGINLKEFLKKIKKRFFLRNVNKQIFLFDKSLLNINIKDAKIITLGIYIGKFIKKHTKNFKINYFCLNLFTNFGLNKVWIKKSSLKNVLSRFMIYERDISLISKLDINLRFAIVYSEEGLLVGCGFIIMKKHKKNLIKVNFINLFCHIKS</sequence>
<dbReference type="AlphaFoldDB" id="A0A0H5BHS8"/>
<dbReference type="SUPFAM" id="SSF88802">
    <property type="entry name" value="Pre-PUA domain"/>
    <property type="match status" value="1"/>
</dbReference>
<dbReference type="InterPro" id="IPR040598">
    <property type="entry name" value="NIP7_N"/>
</dbReference>
<protein>
    <recommendedName>
        <fullName evidence="1">60S ribosome subunit biogenesis protein NIP7 homolog</fullName>
    </recommendedName>
</protein>
<keyword evidence="3" id="KW-0542">Nucleomorph</keyword>
<dbReference type="GO" id="GO:0003723">
    <property type="term" value="F:RNA binding"/>
    <property type="evidence" value="ECO:0007669"/>
    <property type="project" value="UniProtKB-KW"/>
</dbReference>
<evidence type="ECO:0000259" key="2">
    <source>
        <dbReference type="Pfam" id="PF17833"/>
    </source>
</evidence>
<evidence type="ECO:0000313" key="3">
    <source>
        <dbReference type="EMBL" id="BAS01698.1"/>
    </source>
</evidence>
<keyword evidence="1" id="KW-0539">Nucleus</keyword>
<organism evidence="3">
    <name type="scientific">Lotharella vacuolata</name>
    <dbReference type="NCBI Taxonomy" id="74820"/>
    <lineage>
        <taxon>Eukaryota</taxon>
        <taxon>Sar</taxon>
        <taxon>Rhizaria</taxon>
        <taxon>Cercozoa</taxon>
        <taxon>Chlorarachniophyceae</taxon>
        <taxon>Lotharella</taxon>
    </lineage>
</organism>
<keyword evidence="1" id="KW-0690">Ribosome biogenesis</keyword>
<geneLocation type="nucleomorph" evidence="3"/>
<reference evidence="3" key="1">
    <citation type="journal article" date="2015" name="Genome Biol. Evol.">
        <title>Nucleomorph Genome Sequences of Two Chlorarachniophytes, Amorphochlora amoebiformis and Lotharella vacuolata.</title>
        <authorList>
            <person name="Suzuki S."/>
            <person name="Shirato S."/>
            <person name="Hirakawa Y."/>
            <person name="Ishida K."/>
        </authorList>
    </citation>
    <scope>NUCLEOTIDE SEQUENCE</scope>
    <source>
        <strain evidence="3">CCMP240</strain>
    </source>
</reference>
<comment type="function">
    <text evidence="1">Required for proper 27S pre-rRNA processing and 60S ribosome subunit assembly.</text>
</comment>
<dbReference type="GO" id="GO:0042255">
    <property type="term" value="P:ribosome assembly"/>
    <property type="evidence" value="ECO:0007669"/>
    <property type="project" value="InterPro"/>
</dbReference>
<feature type="domain" description="60S ribosome subunit biogenesis protein NIP7 pre-PUA" evidence="2">
    <location>
        <begin position="1"/>
        <end position="81"/>
    </location>
</feature>
<dbReference type="Gene3D" id="3.10.450.220">
    <property type="match status" value="1"/>
</dbReference>
<accession>A0A0H5BHS8</accession>
<dbReference type="EMBL" id="AB996601">
    <property type="protein sequence ID" value="BAS01698.1"/>
    <property type="molecule type" value="Genomic_DNA"/>
</dbReference>
<dbReference type="PIRSF" id="PIRSF017190">
    <property type="entry name" value="Rbsml_synth_fac_NIP7"/>
    <property type="match status" value="1"/>
</dbReference>
<dbReference type="GO" id="GO:0005634">
    <property type="term" value="C:nucleus"/>
    <property type="evidence" value="ECO:0007669"/>
    <property type="project" value="InterPro"/>
</dbReference>
<proteinExistence type="inferred from homology"/>
<gene>
    <name evidence="3" type="primary">nip7</name>
</gene>
<evidence type="ECO:0000256" key="1">
    <source>
        <dbReference type="PIRNR" id="PIRNR017190"/>
    </source>
</evidence>
<comment type="subunit">
    <text evidence="1">Interacts with pre-ribosome complex.</text>
</comment>